<dbReference type="InterPro" id="IPR006094">
    <property type="entry name" value="Oxid_FAD_bind_N"/>
</dbReference>
<feature type="region of interest" description="Disordered" evidence="4">
    <location>
        <begin position="38"/>
        <end position="91"/>
    </location>
</feature>
<evidence type="ECO:0000256" key="4">
    <source>
        <dbReference type="SAM" id="MobiDB-lite"/>
    </source>
</evidence>
<feature type="domain" description="FAD-binding PCMH-type" evidence="5">
    <location>
        <begin position="367"/>
        <end position="546"/>
    </location>
</feature>
<dbReference type="PANTHER" id="PTHR13878">
    <property type="entry name" value="GULONOLACTONE OXIDASE"/>
    <property type="match status" value="1"/>
</dbReference>
<dbReference type="SUPFAM" id="SSF56176">
    <property type="entry name" value="FAD-binding/transporter-associated domain-like"/>
    <property type="match status" value="1"/>
</dbReference>
<comment type="caution">
    <text evidence="6">The sequence shown here is derived from an EMBL/GenBank/DDBJ whole genome shotgun (WGS) entry which is preliminary data.</text>
</comment>
<name>A0AAI8W0B6_9PEZI</name>
<organism evidence="6 7">
    <name type="scientific">Anthostomella pinea</name>
    <dbReference type="NCBI Taxonomy" id="933095"/>
    <lineage>
        <taxon>Eukaryota</taxon>
        <taxon>Fungi</taxon>
        <taxon>Dikarya</taxon>
        <taxon>Ascomycota</taxon>
        <taxon>Pezizomycotina</taxon>
        <taxon>Sordariomycetes</taxon>
        <taxon>Xylariomycetidae</taxon>
        <taxon>Xylariales</taxon>
        <taxon>Xylariaceae</taxon>
        <taxon>Anthostomella</taxon>
    </lineage>
</organism>
<dbReference type="InterPro" id="IPR036770">
    <property type="entry name" value="Ankyrin_rpt-contain_sf"/>
</dbReference>
<dbReference type="SUPFAM" id="SSF48403">
    <property type="entry name" value="Ankyrin repeat"/>
    <property type="match status" value="1"/>
</dbReference>
<dbReference type="InterPro" id="IPR016166">
    <property type="entry name" value="FAD-bd_PCMH"/>
</dbReference>
<keyword evidence="7" id="KW-1185">Reference proteome</keyword>
<dbReference type="InterPro" id="IPR050432">
    <property type="entry name" value="FAD-linked_Oxidoreductases_BP"/>
</dbReference>
<dbReference type="PROSITE" id="PS51387">
    <property type="entry name" value="FAD_PCMH"/>
    <property type="match status" value="1"/>
</dbReference>
<dbReference type="Gene3D" id="1.25.40.20">
    <property type="entry name" value="Ankyrin repeat-containing domain"/>
    <property type="match status" value="1"/>
</dbReference>
<dbReference type="EMBL" id="CAUWAG010000020">
    <property type="protein sequence ID" value="CAJ2514332.1"/>
    <property type="molecule type" value="Genomic_DNA"/>
</dbReference>
<dbReference type="InterPro" id="IPR036318">
    <property type="entry name" value="FAD-bd_PCMH-like_sf"/>
</dbReference>
<accession>A0AAI8W0B6</accession>
<feature type="compositionally biased region" description="Low complexity" evidence="4">
    <location>
        <begin position="82"/>
        <end position="91"/>
    </location>
</feature>
<evidence type="ECO:0000256" key="2">
    <source>
        <dbReference type="ARBA" id="ARBA00023002"/>
    </source>
</evidence>
<dbReference type="InterPro" id="IPR002110">
    <property type="entry name" value="Ankyrin_rpt"/>
</dbReference>
<gene>
    <name evidence="6" type="ORF">KHLLAP_LOCUS14800</name>
</gene>
<dbReference type="AlphaFoldDB" id="A0AAI8W0B6"/>
<dbReference type="Pfam" id="PF08031">
    <property type="entry name" value="BBE"/>
    <property type="match status" value="1"/>
</dbReference>
<dbReference type="GO" id="GO:0016491">
    <property type="term" value="F:oxidoreductase activity"/>
    <property type="evidence" value="ECO:0007669"/>
    <property type="project" value="UniProtKB-KW"/>
</dbReference>
<dbReference type="PROSITE" id="PS50088">
    <property type="entry name" value="ANK_REPEAT"/>
    <property type="match status" value="3"/>
</dbReference>
<evidence type="ECO:0000313" key="6">
    <source>
        <dbReference type="EMBL" id="CAJ2514332.1"/>
    </source>
</evidence>
<dbReference type="GO" id="GO:0071949">
    <property type="term" value="F:FAD binding"/>
    <property type="evidence" value="ECO:0007669"/>
    <property type="project" value="InterPro"/>
</dbReference>
<dbReference type="InterPro" id="IPR016169">
    <property type="entry name" value="FAD-bd_PCMH_sub2"/>
</dbReference>
<feature type="repeat" description="ANK" evidence="3">
    <location>
        <begin position="98"/>
        <end position="126"/>
    </location>
</feature>
<dbReference type="Pfam" id="PF12796">
    <property type="entry name" value="Ank_2"/>
    <property type="match status" value="2"/>
</dbReference>
<evidence type="ECO:0000313" key="7">
    <source>
        <dbReference type="Proteomes" id="UP001295740"/>
    </source>
</evidence>
<feature type="repeat" description="ANK" evidence="3">
    <location>
        <begin position="197"/>
        <end position="229"/>
    </location>
</feature>
<keyword evidence="2" id="KW-0560">Oxidoreductase</keyword>
<evidence type="ECO:0000256" key="3">
    <source>
        <dbReference type="PROSITE-ProRule" id="PRU00023"/>
    </source>
</evidence>
<reference evidence="6" key="1">
    <citation type="submission" date="2023-10" db="EMBL/GenBank/DDBJ databases">
        <authorList>
            <person name="Hackl T."/>
        </authorList>
    </citation>
    <scope>NUCLEOTIDE SEQUENCE</scope>
</reference>
<evidence type="ECO:0000259" key="5">
    <source>
        <dbReference type="PROSITE" id="PS51387"/>
    </source>
</evidence>
<dbReference type="InterPro" id="IPR012951">
    <property type="entry name" value="BBE"/>
</dbReference>
<feature type="repeat" description="ANK" evidence="3">
    <location>
        <begin position="127"/>
        <end position="159"/>
    </location>
</feature>
<protein>
    <submittedName>
        <fullName evidence="6">Uu.00g024510.m01.CDS01</fullName>
    </submittedName>
</protein>
<dbReference type="Pfam" id="PF01565">
    <property type="entry name" value="FAD_binding_4"/>
    <property type="match status" value="1"/>
</dbReference>
<comment type="similarity">
    <text evidence="1">Belongs to the oxygen-dependent FAD-linked oxidoreductase family.</text>
</comment>
<dbReference type="Gene3D" id="3.30.465.10">
    <property type="match status" value="2"/>
</dbReference>
<dbReference type="PANTHER" id="PTHR13878:SF91">
    <property type="entry name" value="FAD BINDING DOMAIN PROTEIN (AFU_ORTHOLOGUE AFUA_6G12070)-RELATED"/>
    <property type="match status" value="1"/>
</dbReference>
<sequence>MAASDSQPLELFGSTEMNDFVIDTALFPAVDRISQDYTHNNLPPGSPQLLAAPPLQSRGHLNGAGAELTTTTGPSCDATPASGSSRGESSPVSGWLGPLHIAAHKGHDKILKLLIQHNPDCNEKDGSNLTPLIHAVIGGYEDVVNTLLQHAARVSEIDLQGRSSLHWAVVHRRDSILRLLLENCHGLGAAVNAYDNHGKTPLHMAIDTGFEEGVQILLRYGADTGLVGRFDKTRMESCEVWAYRRRGISLMALAVSMSLVSAAPERSRPCRTLPGDSDWPSVRAWNALNSTVGGRLIQGVPVAQVCYGIQTEAEATACASLRDSWGLVDPFLSQPVSVVSPYFENNTCTPFVPVDTQSTNDTSLCQLGNMASYAIEVSGVETVVAGLSFAREHNLRLIVKNTGHDYLGGSVGKGSLALWTHNLTDITLMENYTSQYYTGAAFRIGAGVQFTDFSKTAAALGLRVVGGSCPTVGANGGWRQGGGHGPLSSTYGLGADNTLEFEVVTTDGRYLTASPKENSDLFFALAGGGAGNYAVVVSAVVKGHKDSQVAGSRLTVNNNDEDTYWSVVEAWMKHLLVLDTIHGFASEVLITEQSFSLVLATLPGGDKTTMTGALTPFYDTLAQLNVTPVVNETKVQGSYLEHYNEFLGGVEFTRNITVGGRLIPRSLVRDDSALSNLTATFKTMVADSDTAVYLLGYNVTNGVAGVPEGYNAVTPAWRDSLFLINIIIEGQATDDWPKMESDLARANVWQDKLRDFTPGGGAYINEGTFNAPQWKDDYFGGTYDRLLSIKTKYDPNFVLWTRPGAGADLYEERPDGHLCKV</sequence>
<proteinExistence type="inferred from homology"/>
<dbReference type="Proteomes" id="UP001295740">
    <property type="component" value="Unassembled WGS sequence"/>
</dbReference>
<dbReference type="PROSITE" id="PS50297">
    <property type="entry name" value="ANK_REP_REGION"/>
    <property type="match status" value="2"/>
</dbReference>
<dbReference type="SMART" id="SM00248">
    <property type="entry name" value="ANK"/>
    <property type="match status" value="4"/>
</dbReference>
<evidence type="ECO:0000256" key="1">
    <source>
        <dbReference type="ARBA" id="ARBA00005466"/>
    </source>
</evidence>
<keyword evidence="3" id="KW-0040">ANK repeat</keyword>